<dbReference type="SUPFAM" id="SSF51430">
    <property type="entry name" value="NAD(P)-linked oxidoreductase"/>
    <property type="match status" value="1"/>
</dbReference>
<feature type="domain" description="NADP-dependent oxidoreductase" evidence="1">
    <location>
        <begin position="134"/>
        <end position="414"/>
    </location>
</feature>
<comment type="caution">
    <text evidence="2">The sequence shown here is derived from an EMBL/GenBank/DDBJ whole genome shotgun (WGS) entry which is preliminary data.</text>
</comment>
<proteinExistence type="predicted"/>
<sequence>MSESAHLESFQLGRFTVPRLWNGLWQLSSNAWGSAPAREIKKSMEVYAQRGYTAFDMVSLLPPTEKWRPYSLFPMAALLSTHTHTHNHPDITRETQIRRCIGGSLWQLGNSLCERLCLRSPASLLRRRQQAGQFRNARAGPEKIVGATKWCVFDEKTVPTFELVSSAVKERLDRMQSPSIDLLQFHWQHYNKPGYIDALRHLVALSDKGGRGETKISEIGLCNFDSERMDEICTELGPGVIVSNQVQFSLIDQRPRHAMAAVCKKHNVKLLTYGTLAGGLLSDEWLGKPEPHPYTSIDKPLTPSQRKYLDMIKKGWSPDFEDEQEQDEDEQQHQTGDSKAWLLFQELLRTLKAIGERHGGVTIANVATRWVLDHEFVGAVIVGTRMGITDHCDSNARVSQFSLTDADHAQIHRVLGMAQDPEHVSRQTFRKMGDCGAEYRMPERTGVY</sequence>
<dbReference type="AlphaFoldDB" id="A0A4R0REW7"/>
<dbReference type="Gene3D" id="3.20.20.100">
    <property type="entry name" value="NADP-dependent oxidoreductase domain"/>
    <property type="match status" value="1"/>
</dbReference>
<protein>
    <recommendedName>
        <fullName evidence="1">NADP-dependent oxidoreductase domain-containing protein</fullName>
    </recommendedName>
</protein>
<accession>A0A4R0REW7</accession>
<dbReference type="PANTHER" id="PTHR43147">
    <property type="entry name" value="PROTEIN TAS"/>
    <property type="match status" value="1"/>
</dbReference>
<evidence type="ECO:0000259" key="1">
    <source>
        <dbReference type="Pfam" id="PF00248"/>
    </source>
</evidence>
<name>A0A4R0REW7_9APHY</name>
<dbReference type="InterPro" id="IPR023210">
    <property type="entry name" value="NADP_OxRdtase_dom"/>
</dbReference>
<dbReference type="Pfam" id="PF00248">
    <property type="entry name" value="Aldo_ket_red"/>
    <property type="match status" value="1"/>
</dbReference>
<dbReference type="PANTHER" id="PTHR43147:SF2">
    <property type="entry name" value="NADP-DEPENDENT OXIDOREDUCTASE DOMAIN-CONTAINING PROTEIN"/>
    <property type="match status" value="1"/>
</dbReference>
<organism evidence="2 3">
    <name type="scientific">Steccherinum ochraceum</name>
    <dbReference type="NCBI Taxonomy" id="92696"/>
    <lineage>
        <taxon>Eukaryota</taxon>
        <taxon>Fungi</taxon>
        <taxon>Dikarya</taxon>
        <taxon>Basidiomycota</taxon>
        <taxon>Agaricomycotina</taxon>
        <taxon>Agaricomycetes</taxon>
        <taxon>Polyporales</taxon>
        <taxon>Steccherinaceae</taxon>
        <taxon>Steccherinum</taxon>
    </lineage>
</organism>
<dbReference type="OrthoDB" id="686384at2759"/>
<keyword evidence="3" id="KW-1185">Reference proteome</keyword>
<evidence type="ECO:0000313" key="2">
    <source>
        <dbReference type="EMBL" id="TCD60964.1"/>
    </source>
</evidence>
<dbReference type="InterPro" id="IPR036812">
    <property type="entry name" value="NAD(P)_OxRdtase_dom_sf"/>
</dbReference>
<dbReference type="EMBL" id="RWJN01000521">
    <property type="protein sequence ID" value="TCD60964.1"/>
    <property type="molecule type" value="Genomic_DNA"/>
</dbReference>
<gene>
    <name evidence="2" type="ORF">EIP91_009245</name>
</gene>
<evidence type="ECO:0000313" key="3">
    <source>
        <dbReference type="Proteomes" id="UP000292702"/>
    </source>
</evidence>
<dbReference type="STRING" id="92696.A0A4R0REW7"/>
<dbReference type="Proteomes" id="UP000292702">
    <property type="component" value="Unassembled WGS sequence"/>
</dbReference>
<reference evidence="2 3" key="1">
    <citation type="submission" date="2018-11" db="EMBL/GenBank/DDBJ databases">
        <title>Genome assembly of Steccherinum ochraceum LE-BIN_3174, the white-rot fungus of the Steccherinaceae family (The Residual Polyporoid clade, Polyporales, Basidiomycota).</title>
        <authorList>
            <person name="Fedorova T.V."/>
            <person name="Glazunova O.A."/>
            <person name="Landesman E.O."/>
            <person name="Moiseenko K.V."/>
            <person name="Psurtseva N.V."/>
            <person name="Savinova O.S."/>
            <person name="Shakhova N.V."/>
            <person name="Tyazhelova T.V."/>
            <person name="Vasina D.V."/>
        </authorList>
    </citation>
    <scope>NUCLEOTIDE SEQUENCE [LARGE SCALE GENOMIC DNA]</scope>
    <source>
        <strain evidence="2 3">LE-BIN_3174</strain>
    </source>
</reference>